<comment type="caution">
    <text evidence="6">The sequence shown here is derived from an EMBL/GenBank/DDBJ whole genome shotgun (WGS) entry which is preliminary data.</text>
</comment>
<keyword evidence="7" id="KW-1185">Reference proteome</keyword>
<feature type="region of interest" description="Disordered" evidence="3">
    <location>
        <begin position="390"/>
        <end position="414"/>
    </location>
</feature>
<accession>A0ABT7JX69</accession>
<feature type="transmembrane region" description="Helical" evidence="4">
    <location>
        <begin position="184"/>
        <end position="205"/>
    </location>
</feature>
<dbReference type="NCBIfam" id="TIGR00254">
    <property type="entry name" value="GGDEF"/>
    <property type="match status" value="1"/>
</dbReference>
<evidence type="ECO:0000256" key="3">
    <source>
        <dbReference type="SAM" id="MobiDB-lite"/>
    </source>
</evidence>
<proteinExistence type="predicted"/>
<evidence type="ECO:0000313" key="6">
    <source>
        <dbReference type="EMBL" id="MDL2400932.1"/>
    </source>
</evidence>
<feature type="transmembrane region" description="Helical" evidence="4">
    <location>
        <begin position="116"/>
        <end position="139"/>
    </location>
</feature>
<dbReference type="Gene3D" id="3.30.70.270">
    <property type="match status" value="1"/>
</dbReference>
<gene>
    <name evidence="6" type="ORF">PY649_18665</name>
</gene>
<name>A0ABT7JX69_9HYPH</name>
<dbReference type="InterPro" id="IPR000160">
    <property type="entry name" value="GGDEF_dom"/>
</dbReference>
<organism evidence="6 7">
    <name type="scientific">Rhizobium mayense</name>
    <dbReference type="NCBI Taxonomy" id="1312184"/>
    <lineage>
        <taxon>Bacteria</taxon>
        <taxon>Pseudomonadati</taxon>
        <taxon>Pseudomonadota</taxon>
        <taxon>Alphaproteobacteria</taxon>
        <taxon>Hyphomicrobiales</taxon>
        <taxon>Rhizobiaceae</taxon>
        <taxon>Rhizobium/Agrobacterium group</taxon>
        <taxon>Rhizobium</taxon>
    </lineage>
</organism>
<dbReference type="EMBL" id="JARFYM010000015">
    <property type="protein sequence ID" value="MDL2400932.1"/>
    <property type="molecule type" value="Genomic_DNA"/>
</dbReference>
<keyword evidence="4" id="KW-0812">Transmembrane</keyword>
<feature type="domain" description="GGDEF" evidence="5">
    <location>
        <begin position="248"/>
        <end position="380"/>
    </location>
</feature>
<evidence type="ECO:0000256" key="1">
    <source>
        <dbReference type="ARBA" id="ARBA00012528"/>
    </source>
</evidence>
<dbReference type="PANTHER" id="PTHR45138:SF9">
    <property type="entry name" value="DIGUANYLATE CYCLASE DGCM-RELATED"/>
    <property type="match status" value="1"/>
</dbReference>
<dbReference type="Proteomes" id="UP001172645">
    <property type="component" value="Unassembled WGS sequence"/>
</dbReference>
<dbReference type="InterPro" id="IPR050469">
    <property type="entry name" value="Diguanylate_Cyclase"/>
</dbReference>
<dbReference type="PROSITE" id="PS50887">
    <property type="entry name" value="GGDEF"/>
    <property type="match status" value="1"/>
</dbReference>
<dbReference type="GO" id="GO:0052621">
    <property type="term" value="F:diguanylate cyclase activity"/>
    <property type="evidence" value="ECO:0007669"/>
    <property type="project" value="UniProtKB-EC"/>
</dbReference>
<evidence type="ECO:0000256" key="2">
    <source>
        <dbReference type="ARBA" id="ARBA00034247"/>
    </source>
</evidence>
<sequence length="414" mass="44868">MLDLRTLYFTVACICLCLGALLLAKALVRIRDSWALWCSVSNLLLGLGFAANSSLEWAPKFVTITCANGLTIAGFLTSVISARALAERPIPFFVWPCLVASALFGALLLGDAETGYGVRVGIMSLVFAACEFFVAYVGVHIARNEHLKTAWTLAAVFATTGFVFLARSYLAFSGALNANPSGHIFLALIAVTVVCLRPMTMLLVGGERRQQDWERLALHDPLTGALNRAGLLEMTQRHTQDAAGASSLSACVLLIDVDRFKAVNDSEGHDAGDALLCLVTEIMRSEIRKTDLISRQGGDEFVVLLRGADLEAAFLVAERIRTRFQDAARLRHDRTEPTLSIGISMAPNARTDLATLLNQADQALYRSKRAGRNTVSTFSTAASLQEIEAQDSGEFAHPQRADNPISGPQIRRVV</sequence>
<keyword evidence="6" id="KW-0548">Nucleotidyltransferase</keyword>
<dbReference type="InterPro" id="IPR029787">
    <property type="entry name" value="Nucleotide_cyclase"/>
</dbReference>
<feature type="transmembrane region" description="Helical" evidence="4">
    <location>
        <begin position="151"/>
        <end position="172"/>
    </location>
</feature>
<dbReference type="Pfam" id="PF00990">
    <property type="entry name" value="GGDEF"/>
    <property type="match status" value="1"/>
</dbReference>
<dbReference type="InterPro" id="IPR043128">
    <property type="entry name" value="Rev_trsase/Diguanyl_cyclase"/>
</dbReference>
<reference evidence="6" key="1">
    <citation type="submission" date="2023-06" db="EMBL/GenBank/DDBJ databases">
        <title>Phylogenetic Diversity of Rhizobium strains.</title>
        <authorList>
            <person name="Moura F.T."/>
            <person name="Helene L.C.F."/>
            <person name="Hungria M."/>
        </authorList>
    </citation>
    <scope>NUCLEOTIDE SEQUENCE</scope>
    <source>
        <strain evidence="6">CCGE526</strain>
    </source>
</reference>
<keyword evidence="6" id="KW-0808">Transferase</keyword>
<dbReference type="SUPFAM" id="SSF55073">
    <property type="entry name" value="Nucleotide cyclase"/>
    <property type="match status" value="1"/>
</dbReference>
<evidence type="ECO:0000259" key="5">
    <source>
        <dbReference type="PROSITE" id="PS50887"/>
    </source>
</evidence>
<dbReference type="RefSeq" id="WP_285870095.1">
    <property type="nucleotide sequence ID" value="NZ_JARFYM010000015.1"/>
</dbReference>
<keyword evidence="4" id="KW-0472">Membrane</keyword>
<protein>
    <recommendedName>
        <fullName evidence="1">diguanylate cyclase</fullName>
        <ecNumber evidence="1">2.7.7.65</ecNumber>
    </recommendedName>
</protein>
<dbReference type="PANTHER" id="PTHR45138">
    <property type="entry name" value="REGULATORY COMPONENTS OF SENSORY TRANSDUCTION SYSTEM"/>
    <property type="match status" value="1"/>
</dbReference>
<comment type="catalytic activity">
    <reaction evidence="2">
        <text>2 GTP = 3',3'-c-di-GMP + 2 diphosphate</text>
        <dbReference type="Rhea" id="RHEA:24898"/>
        <dbReference type="ChEBI" id="CHEBI:33019"/>
        <dbReference type="ChEBI" id="CHEBI:37565"/>
        <dbReference type="ChEBI" id="CHEBI:58805"/>
        <dbReference type="EC" id="2.7.7.65"/>
    </reaction>
</comment>
<feature type="transmembrane region" description="Helical" evidence="4">
    <location>
        <begin position="6"/>
        <end position="27"/>
    </location>
</feature>
<dbReference type="SMART" id="SM00267">
    <property type="entry name" value="GGDEF"/>
    <property type="match status" value="1"/>
</dbReference>
<dbReference type="CDD" id="cd01949">
    <property type="entry name" value="GGDEF"/>
    <property type="match status" value="1"/>
</dbReference>
<feature type="transmembrane region" description="Helical" evidence="4">
    <location>
        <begin position="61"/>
        <end position="80"/>
    </location>
</feature>
<dbReference type="EC" id="2.7.7.65" evidence="1"/>
<keyword evidence="4" id="KW-1133">Transmembrane helix</keyword>
<feature type="transmembrane region" description="Helical" evidence="4">
    <location>
        <begin position="92"/>
        <end position="110"/>
    </location>
</feature>
<feature type="transmembrane region" description="Helical" evidence="4">
    <location>
        <begin position="34"/>
        <end position="55"/>
    </location>
</feature>
<evidence type="ECO:0000313" key="7">
    <source>
        <dbReference type="Proteomes" id="UP001172645"/>
    </source>
</evidence>
<evidence type="ECO:0000256" key="4">
    <source>
        <dbReference type="SAM" id="Phobius"/>
    </source>
</evidence>